<evidence type="ECO:0000313" key="1">
    <source>
        <dbReference type="EMBL" id="KPQ43803.1"/>
    </source>
</evidence>
<evidence type="ECO:0000313" key="2">
    <source>
        <dbReference type="Proteomes" id="UP000050360"/>
    </source>
</evidence>
<name>A0A0P8E0U1_9EURY</name>
<gene>
    <name evidence="1" type="ORF">MPEBLZ_01677</name>
</gene>
<accession>A0A0P8E0U1</accession>
<proteinExistence type="predicted"/>
<organism evidence="1 2">
    <name type="scientific">Candidatus Methanoperedens nitratireducens</name>
    <dbReference type="NCBI Taxonomy" id="1392998"/>
    <lineage>
        <taxon>Archaea</taxon>
        <taxon>Methanobacteriati</taxon>
        <taxon>Methanobacteriota</taxon>
        <taxon>Stenosarchaea group</taxon>
        <taxon>Methanomicrobia</taxon>
        <taxon>Methanosarcinales</taxon>
        <taxon>ANME-2 cluster</taxon>
        <taxon>Candidatus Methanoperedentaceae</taxon>
        <taxon>Candidatus Methanoperedens</taxon>
    </lineage>
</organism>
<sequence length="43" mass="4788">MLRGITILHAVNEYRNVMAEGIIGQPIIDAIMFSHSAFMEAII</sequence>
<dbReference type="EMBL" id="LKCM01000128">
    <property type="protein sequence ID" value="KPQ43803.1"/>
    <property type="molecule type" value="Genomic_DNA"/>
</dbReference>
<dbReference type="AlphaFoldDB" id="A0A0P8E0U1"/>
<dbReference type="Proteomes" id="UP000050360">
    <property type="component" value="Unassembled WGS sequence"/>
</dbReference>
<reference evidence="1 2" key="1">
    <citation type="submission" date="2015-09" db="EMBL/GenBank/DDBJ databases">
        <title>A metagenomics-based metabolic model of nitrate-dependent anaerobic oxidation of methane by Methanoperedens-like archaea.</title>
        <authorList>
            <person name="Arshad A."/>
            <person name="Speth D.R."/>
            <person name="De Graaf R.M."/>
            <person name="Op Den Camp H.J."/>
            <person name="Jetten M.S."/>
            <person name="Welte C.U."/>
        </authorList>
    </citation>
    <scope>NUCLEOTIDE SEQUENCE [LARGE SCALE GENOMIC DNA]</scope>
</reference>
<comment type="caution">
    <text evidence="1">The sequence shown here is derived from an EMBL/GenBank/DDBJ whole genome shotgun (WGS) entry which is preliminary data.</text>
</comment>
<protein>
    <submittedName>
        <fullName evidence="1">Uncharacterized protein</fullName>
    </submittedName>
</protein>